<dbReference type="EMBL" id="KJ676450">
    <property type="protein sequence ID" value="AIU41338.1"/>
    <property type="molecule type" value="Genomic_DNA"/>
</dbReference>
<reference evidence="1 2" key="1">
    <citation type="journal article" date="2014" name="PLoS ONE">
        <title>Genomic Sequencing and Analysis of Sucra jujuba Nucleopolyhedrovirus.</title>
        <authorList>
            <person name="Liu X."/>
            <person name="Yin F."/>
            <person name="Zhu Z."/>
            <person name="Hou D."/>
            <person name="Wang J."/>
            <person name="Zhang L."/>
            <person name="Wang M."/>
            <person name="Wang H."/>
            <person name="Hu Z."/>
            <person name="Deng F."/>
        </authorList>
    </citation>
    <scope>NUCLEOTIDE SEQUENCE [LARGE SCALE GENOMIC DNA]</scope>
    <source>
        <strain evidence="1">473</strain>
    </source>
</reference>
<sequence length="155" mass="18087">MKSDYNFIHTSVQYTCNILKSKCYDVHEIEQILDYNKSNGELLLSSVTCLNNALSNRLAEQLKRIVWKLVLCLYVKNSKLRHMSQHRGTDGNDLVAATHNKMFSKTTDTECASDLINYLKKLYEKHYLHEMIGETCDWNELTEILITMNRLMCVM</sequence>
<dbReference type="Proteomes" id="UP000201917">
    <property type="component" value="Segment"/>
</dbReference>
<dbReference type="OrthoDB" id="37533at10239"/>
<dbReference type="GeneID" id="26382554"/>
<dbReference type="KEGG" id="vg:26382554"/>
<name>A0A097P942_9ABAC</name>
<keyword evidence="2" id="KW-1185">Reference proteome</keyword>
<dbReference type="RefSeq" id="YP_009186790.1">
    <property type="nucleotide sequence ID" value="NC_028636.1"/>
</dbReference>
<evidence type="ECO:0000313" key="2">
    <source>
        <dbReference type="Proteomes" id="UP000201917"/>
    </source>
</evidence>
<evidence type="ECO:0000313" key="1">
    <source>
        <dbReference type="EMBL" id="AIU41338.1"/>
    </source>
</evidence>
<protein>
    <submittedName>
        <fullName evidence="1">Orf99</fullName>
    </submittedName>
</protein>
<organism evidence="1 2">
    <name type="scientific">Sucra jujuba nucleopolyhedrovirus</name>
    <dbReference type="NCBI Taxonomy" id="1563660"/>
    <lineage>
        <taxon>Viruses</taxon>
        <taxon>Viruses incertae sedis</taxon>
        <taxon>Naldaviricetes</taxon>
        <taxon>Lefavirales</taxon>
        <taxon>Baculoviridae</taxon>
        <taxon>Alphabaculovirus</taxon>
        <taxon>Alphabaculovirus sujujubae</taxon>
    </lineage>
</organism>
<proteinExistence type="predicted"/>
<accession>A0A097P942</accession>